<accession>A0AC58HFK2</accession>
<name>A0AC58HFK2_DANRE</name>
<reference evidence="2" key="1">
    <citation type="submission" date="2025-08" db="UniProtKB">
        <authorList>
            <consortium name="RefSeq"/>
        </authorList>
    </citation>
    <scope>IDENTIFICATION</scope>
    <source>
        <strain evidence="2">Tuebingen</strain>
        <tissue evidence="2">Fibroblasts and whole tissue</tissue>
    </source>
</reference>
<protein>
    <submittedName>
        <fullName evidence="2">E3 ubiquitin-protein ligase UBR5 isoform X32</fullName>
    </submittedName>
</protein>
<evidence type="ECO:0000313" key="1">
    <source>
        <dbReference type="Proteomes" id="UP000000437"/>
    </source>
</evidence>
<dbReference type="Proteomes" id="UP000000437">
    <property type="component" value="Chromosome 16"/>
</dbReference>
<organism evidence="1 2">
    <name type="scientific">Danio rerio</name>
    <name type="common">Zebrafish</name>
    <name type="synonym">Brachydanio rerio</name>
    <dbReference type="NCBI Taxonomy" id="7955"/>
    <lineage>
        <taxon>Eukaryota</taxon>
        <taxon>Metazoa</taxon>
        <taxon>Chordata</taxon>
        <taxon>Craniata</taxon>
        <taxon>Vertebrata</taxon>
        <taxon>Euteleostomi</taxon>
        <taxon>Actinopterygii</taxon>
        <taxon>Neopterygii</taxon>
        <taxon>Teleostei</taxon>
        <taxon>Ostariophysi</taxon>
        <taxon>Cypriniformes</taxon>
        <taxon>Danionidae</taxon>
        <taxon>Danioninae</taxon>
        <taxon>Danio</taxon>
    </lineage>
</organism>
<gene>
    <name evidence="2" type="primary">ubr5</name>
    <name evidence="2" type="synonym">edd1</name>
    <name evidence="2" type="synonym">wu:fa16c12</name>
</gene>
<dbReference type="RefSeq" id="XP_073780764.1">
    <property type="nucleotide sequence ID" value="XM_073924663.1"/>
</dbReference>
<evidence type="ECO:0000313" key="2">
    <source>
        <dbReference type="RefSeq" id="XP_073780764.1"/>
    </source>
</evidence>
<sequence>MTSIHFVVHPLPGTEDQLNDRLREVSEKLNKYNCNSHPHLIPLEQAKLKQCVVGPNHAGFLLEDGRICRISFAVQPDRLELGKPDGNDGTRWSSGVNGGGSGGGGSSGGGAGGGSGSGGGAGGGTGGGGSSGRSSTAARDSRRQTRVIRTGRDRGSGLLGSQPQPVIPASVIPEELISQAQVVLQGKSRSVIIRELQRTNLDVNLAVNNLLSRDDEDGDDGDDTASESYLPGEDLMSLLDADIHSAHPSVIIDADAMFSEDISYFGYPSFRRSSLSRLGSSRERDSELLRERESVLRLRERRWLDGASFDAERGSTSREGEPSLDKKSVPLQSPVTLGEELQWWPDKDYVTKFVSIGALYSELVAVSTKGELYQWKWNEPEPYRNAQNPSIHHPRVPFLGLTNEKITHLSANSIRATVATENNKVATWVDETLSTVAAKLEHGAQTFPELQGERIVSLHCCALYTCAQLENSLYWWGVVPFSQRKKMLEKARAKNKKPKSSAGISSIPNITVGTQVCLRNNPLYHAGAVAFSVNAGIPKVGVLLESVWNMNDSCRFQLRSPESLKNMEKNTKTQETKTESKPELVKTEMGPPPSPASTCSDTSSIASSASLPYKRRRSTPAPKEEEKVNEEQWPLREVVFVEDVKNVPVGKVLKVDGAYVAVKFPGTSSSVSSQSAAPTDSDPSSLLQDCRLLRIDELQVVKTGGTPKVPDCFQRTPKKLCIPEKAEILAVNVDSKGVHAVLKTGSWVRYCVFDLATGKAEQENHFPTSNLAFLGQSERNVAIFTAGQESPIILRDGNGTIYPMAKDCMGGIRDPDWLDLPPIASLGMGVHSLANLPSNSTIKKKAAIIIMAVEKQTLMQHVLRCDYEACRQYLISLEQAMLLEQNPHALDTLLGHRCDGNRNVLHACVSVCFPVSNKETKEEEAERSERNTFAERLSAVEAIANAISVVSSNSSGNRTGSSSSRGLRLREMMRRSLRAAGLGRHESGPSSSDHQDPVSPPIAPPSWVPDPPPMDPDGDIDFILAPAVGSLTTASTGTSQGPSTSTIPGPSSEPSVVESKDRKANAHLILKLMCDSIVLRPHLRELLSAKDARGMTPFMLAVSGRAYPAAITVLEAAQKIAKGEPGLGEKEDTASVFMEMICPSGTNPDDSPLYVLCCNDTCSFTWTGAEHINQDIFECRTCGLLESLCCCTECARVCHKGHDCKLKRTSPTAYCDCWEKCKCKTLIAGQKAARLDLLYRLLTTTNLVTTPNSRGEHILLFLVQTVARQSVEHCQYRPPRIREDRNRKAASAEDSDMPDHDLEPPRFAQLALERVLQDWNALKSMIMFGSQENKDPLSASSRIAHLLPEEQMYLNQQSGTIRLDCFTHCLIVKCAPDITFIDTLLGTLVKELQNKYTPGRREEAINVTRRFLRSVARVFVILSVEMASSKKKNNFIPQPIGKCRRVFQALLPYAVEELCNVAESLIVPVRMGIARPTAPFTLASTSIDAVQGSEELFSVEPLPPRPSPDQSSSSSQSASSYIIRNPQPRRSSQSQTARGRDEEQDDIVSADVEEVEVVEGVAGEEDHHDDQEEQGEENAEAEGQHDEHDEDGSDMELDLLAAAETESDSESNHSNQDNASGRRSVVTAATAGSEAGASSVPAFFSEDDSQSNDSSDSDSSSSQSDDVDQETFLLDEPLERTTGSAHANSAAQAPRSMQWAVRTTPSQRSGGGAPSSSSAPAASSTGLIYIDPSNLRRSSAISTSAAAAAAALEASNSSSYLTSASSLARAYSIVIRQISDLMSLIPKYNHLVYSQYPAAVKLTYQDAVNLQNFVEDKLIPTWNWMVSIMDSTEAQLRYGSALSSAGDPGHPSHPLHASQHAGRRERMTAREEASLRTLEGRRRAATLLTARQGMMSARGDFLNYALSLMRSHNDEHSDVLPVLDVCSLKHVAYVFQALIYWIKAMNLQTTLDTTQIDRKRNRELLELGLDNEDSEHENDEDTNQSSTLQDKDEEPVPAETGQHHPFFRRSDSMTFLGCIPPNPFEVPLAEAIPLADQPHLLQPNARKEDLFGRPSQGLYSSSYMASKGLTDLTVDMNCLQMSYSANMKNVMSMESRQRGGEEQPVAEQEMDVSKPGPSPHDLAAQLKSSLLAEIGLTESDGPPLPTFIPHCSFMGMVISHDMLLGRWRLSLELFGRVFMEDVGAEPGSILTELGGFEVKESKFRREMEKLRNLQSRDLALEVDRDREQLIQQTMRQLNAHFGRRCTTTPMAVHRVKVTFKDEPGEGSGVARSFYTAIAQAFLSNDKLPNLDCVQSVSKGMQASNLMQRLRNRDRERERRSGGLRAASRRDRDRDSRRQLSIDTRPFRPASEGNPSDEPEPLPAHRQALGERLYPRVHAMQPAFASKITGMLLELSPAQLLLLLASEDSLRARVEEAMELLITHGRENGADSILDLGLLDTPEKAQQENRKRHGSTRSVVDMELDDPDDGDDNAPLFYQPGKRGFYSPRPGKNTEARLNCFRNIGRILGLCLLQNELCPITLNRHVIKVLLGRKVNWHDFAFFDPVMYESLRQLIRHSQTEEAEAVFAAMDLAFAIDLCKEEGAGQVELLSGGVNMPVTPLNVYEYVRRYAEHRMLVVAEQPLHAMRKGLLDVLPKNALEDLTAEDFRLLVNGCGEVNVQMLISFTSFNDESGENAEKLLQFKRWFWSIVEKMSMTERQDLVYFWTSSPSLPASEEGFQPMPSITIRPPDDQHLPTANTCISRLYVPLYSSKQILKQKLLLAIKTKNFGFV</sequence>
<keyword evidence="1" id="KW-1185">Reference proteome</keyword>
<proteinExistence type="predicted"/>